<accession>A0A369KDF6</accession>
<feature type="transmembrane region" description="Helical" evidence="2">
    <location>
        <begin position="210"/>
        <end position="231"/>
    </location>
</feature>
<protein>
    <submittedName>
        <fullName evidence="3">Uncharacterized protein</fullName>
    </submittedName>
</protein>
<feature type="transmembrane region" description="Helical" evidence="2">
    <location>
        <begin position="280"/>
        <end position="304"/>
    </location>
</feature>
<comment type="caution">
    <text evidence="3">The sequence shown here is derived from an EMBL/GenBank/DDBJ whole genome shotgun (WGS) entry which is preliminary data.</text>
</comment>
<dbReference type="RefSeq" id="WP_114544314.1">
    <property type="nucleotide sequence ID" value="NZ_QQBG01000012.1"/>
</dbReference>
<dbReference type="OrthoDB" id="9838586at2"/>
<evidence type="ECO:0000256" key="1">
    <source>
        <dbReference type="SAM" id="MobiDB-lite"/>
    </source>
</evidence>
<feature type="region of interest" description="Disordered" evidence="1">
    <location>
        <begin position="1"/>
        <end position="28"/>
    </location>
</feature>
<keyword evidence="2" id="KW-0812">Transmembrane</keyword>
<evidence type="ECO:0000313" key="3">
    <source>
        <dbReference type="EMBL" id="RDB31490.1"/>
    </source>
</evidence>
<proteinExistence type="predicted"/>
<dbReference type="EMBL" id="QQBG01000013">
    <property type="protein sequence ID" value="RDB31490.1"/>
    <property type="molecule type" value="Genomic_DNA"/>
</dbReference>
<evidence type="ECO:0000313" key="4">
    <source>
        <dbReference type="Proteomes" id="UP000253816"/>
    </source>
</evidence>
<organism evidence="3 4">
    <name type="scientific">Candidatus Similichlamydia laticola</name>
    <dbReference type="NCBI Taxonomy" id="2170265"/>
    <lineage>
        <taxon>Bacteria</taxon>
        <taxon>Pseudomonadati</taxon>
        <taxon>Chlamydiota</taxon>
        <taxon>Chlamydiia</taxon>
        <taxon>Parachlamydiales</taxon>
        <taxon>Candidatus Parilichlamydiaceae</taxon>
        <taxon>Candidatus Similichlamydia</taxon>
    </lineage>
</organism>
<keyword evidence="2" id="KW-0472">Membrane</keyword>
<dbReference type="Proteomes" id="UP000253816">
    <property type="component" value="Unassembled WGS sequence"/>
</dbReference>
<reference evidence="3 4" key="1">
    <citation type="submission" date="2018-07" db="EMBL/GenBank/DDBJ databases">
        <title>Comparative genomics of the Candidatus Parilichlamydiaceae reveals evidence of convergent evolution and genome reduction in the phylum Chlamydiae.</title>
        <authorList>
            <person name="Taylor-Brown A."/>
            <person name="Polkinghorne A."/>
        </authorList>
    </citation>
    <scope>NUCLEOTIDE SEQUENCE [LARGE SCALE GENOMIC DNA]</scope>
    <source>
        <strain evidence="3 4">Hat2</strain>
    </source>
</reference>
<name>A0A369KDF6_9BACT</name>
<dbReference type="AlphaFoldDB" id="A0A369KDF6"/>
<feature type="compositionally biased region" description="Polar residues" evidence="1">
    <location>
        <begin position="1"/>
        <end position="13"/>
    </location>
</feature>
<keyword evidence="2" id="KW-1133">Transmembrane helix</keyword>
<sequence length="316" mass="34706">MDTRRISISNQSPERLDEAASSDENIPAPSRKEDRLVRIFTALQKIWNQSRQSFNYVSWQRLKGRPIELLKNSPFSKYVQNMKLAFSQQSETTKKSLLRHSIVVGGYSFSLLFHQLAEIGALRGASIGEIGLGIAGLCFEAFNIAQMVVRFISFLKLYSKARLYPGAISVEERAKLVEKTSKQHLIQMLAELGASLTGIASHALRIAAVFIPALSLGVIALSFLSSLSSTIEAISELMKTLKDPTVSKKSLLLKIGIVLLNALATTAFLSQAIMQVSPPPLSAVATLSFALLQFFYIAIALFGLKVKAEQRLNMAS</sequence>
<evidence type="ECO:0000256" key="2">
    <source>
        <dbReference type="SAM" id="Phobius"/>
    </source>
</evidence>
<keyword evidence="4" id="KW-1185">Reference proteome</keyword>
<feature type="transmembrane region" description="Helical" evidence="2">
    <location>
        <begin position="251"/>
        <end position="274"/>
    </location>
</feature>
<gene>
    <name evidence="3" type="ORF">HAT2_00364</name>
</gene>